<proteinExistence type="predicted"/>
<evidence type="ECO:0000256" key="1">
    <source>
        <dbReference type="SAM" id="MobiDB-lite"/>
    </source>
</evidence>
<dbReference type="Proteomes" id="UP000323506">
    <property type="component" value="Chromosome D13"/>
</dbReference>
<feature type="compositionally biased region" description="Acidic residues" evidence="1">
    <location>
        <begin position="85"/>
        <end position="98"/>
    </location>
</feature>
<evidence type="ECO:0000313" key="3">
    <source>
        <dbReference type="Proteomes" id="UP000323506"/>
    </source>
</evidence>
<organism evidence="2 3">
    <name type="scientific">Gossypium darwinii</name>
    <name type="common">Darwin's cotton</name>
    <name type="synonym">Gossypium barbadense var. darwinii</name>
    <dbReference type="NCBI Taxonomy" id="34276"/>
    <lineage>
        <taxon>Eukaryota</taxon>
        <taxon>Viridiplantae</taxon>
        <taxon>Streptophyta</taxon>
        <taxon>Embryophyta</taxon>
        <taxon>Tracheophyta</taxon>
        <taxon>Spermatophyta</taxon>
        <taxon>Magnoliopsida</taxon>
        <taxon>eudicotyledons</taxon>
        <taxon>Gunneridae</taxon>
        <taxon>Pentapetalae</taxon>
        <taxon>rosids</taxon>
        <taxon>malvids</taxon>
        <taxon>Malvales</taxon>
        <taxon>Malvaceae</taxon>
        <taxon>Malvoideae</taxon>
        <taxon>Gossypium</taxon>
    </lineage>
</organism>
<evidence type="ECO:0000313" key="2">
    <source>
        <dbReference type="EMBL" id="TYG37761.1"/>
    </source>
</evidence>
<dbReference type="GO" id="GO:0003677">
    <property type="term" value="F:DNA binding"/>
    <property type="evidence" value="ECO:0007669"/>
    <property type="project" value="InterPro"/>
</dbReference>
<dbReference type="GO" id="GO:0042393">
    <property type="term" value="F:histone binding"/>
    <property type="evidence" value="ECO:0007669"/>
    <property type="project" value="TreeGrafter"/>
</dbReference>
<dbReference type="EMBL" id="CM017713">
    <property type="protein sequence ID" value="TYG37761.1"/>
    <property type="molecule type" value="Genomic_DNA"/>
</dbReference>
<sequence>MTPSSDRPKRERKVVERVMVLNLKIFLMPHSLKRNIGQFSGYVWVEIETTLSDILQQLGIHFDQDLMHRKAKVKDIITNVINNMSDEDEEGNESDENADIGGGANKYCDGDDDA</sequence>
<protein>
    <submittedName>
        <fullName evidence="2">Uncharacterized protein</fullName>
    </submittedName>
</protein>
<gene>
    <name evidence="2" type="ORF">ES288_D13G167100v1</name>
</gene>
<dbReference type="PANTHER" id="PTHR13468:SF1">
    <property type="entry name" value="PROTEIN DEK"/>
    <property type="match status" value="1"/>
</dbReference>
<keyword evidence="3" id="KW-1185">Reference proteome</keyword>
<dbReference type="GO" id="GO:2000779">
    <property type="term" value="P:regulation of double-strand break repair"/>
    <property type="evidence" value="ECO:0007669"/>
    <property type="project" value="TreeGrafter"/>
</dbReference>
<dbReference type="AlphaFoldDB" id="A0A5D1ZYR2"/>
<dbReference type="InterPro" id="IPR044198">
    <property type="entry name" value="DEK"/>
</dbReference>
<reference evidence="2 3" key="1">
    <citation type="submission" date="2019-06" db="EMBL/GenBank/DDBJ databases">
        <title>WGS assembly of Gossypium darwinii.</title>
        <authorList>
            <person name="Chen Z.J."/>
            <person name="Sreedasyam A."/>
            <person name="Ando A."/>
            <person name="Song Q."/>
            <person name="De L."/>
            <person name="Hulse-Kemp A."/>
            <person name="Ding M."/>
            <person name="Ye W."/>
            <person name="Kirkbride R."/>
            <person name="Jenkins J."/>
            <person name="Plott C."/>
            <person name="Lovell J."/>
            <person name="Lin Y.-M."/>
            <person name="Vaughn R."/>
            <person name="Liu B."/>
            <person name="Li W."/>
            <person name="Simpson S."/>
            <person name="Scheffler B."/>
            <person name="Saski C."/>
            <person name="Grover C."/>
            <person name="Hu G."/>
            <person name="Conover J."/>
            <person name="Carlson J."/>
            <person name="Shu S."/>
            <person name="Boston L."/>
            <person name="Williams M."/>
            <person name="Peterson D."/>
            <person name="Mcgee K."/>
            <person name="Jones D."/>
            <person name="Wendel J."/>
            <person name="Stelly D."/>
            <person name="Grimwood J."/>
            <person name="Schmutz J."/>
        </authorList>
    </citation>
    <scope>NUCLEOTIDE SEQUENCE [LARGE SCALE GENOMIC DNA]</scope>
    <source>
        <strain evidence="2">1808015.09</strain>
    </source>
</reference>
<accession>A0A5D1ZYR2</accession>
<feature type="region of interest" description="Disordered" evidence="1">
    <location>
        <begin position="84"/>
        <end position="114"/>
    </location>
</feature>
<dbReference type="GO" id="GO:0006325">
    <property type="term" value="P:chromatin organization"/>
    <property type="evidence" value="ECO:0007669"/>
    <property type="project" value="InterPro"/>
</dbReference>
<name>A0A5D1ZYR2_GOSDA</name>
<dbReference type="PANTHER" id="PTHR13468">
    <property type="entry name" value="DEK PROTEIN"/>
    <property type="match status" value="1"/>
</dbReference>
<dbReference type="GO" id="GO:0005634">
    <property type="term" value="C:nucleus"/>
    <property type="evidence" value="ECO:0007669"/>
    <property type="project" value="TreeGrafter"/>
</dbReference>